<comment type="caution">
    <text evidence="2">The sequence shown here is derived from an EMBL/GenBank/DDBJ whole genome shotgun (WGS) entry which is preliminary data.</text>
</comment>
<feature type="signal peptide" evidence="1">
    <location>
        <begin position="1"/>
        <end position="21"/>
    </location>
</feature>
<dbReference type="AlphaFoldDB" id="A0A8T3BUH3"/>
<keyword evidence="3" id="KW-1185">Reference proteome</keyword>
<reference evidence="2" key="1">
    <citation type="journal article" date="2022" name="Front. Genet.">
        <title>Chromosome-Scale Assembly of the Dendrobium nobile Genome Provides Insights Into the Molecular Mechanism of the Biosynthesis of the Medicinal Active Ingredient of Dendrobium.</title>
        <authorList>
            <person name="Xu Q."/>
            <person name="Niu S.-C."/>
            <person name="Li K.-L."/>
            <person name="Zheng P.-J."/>
            <person name="Zhang X.-J."/>
            <person name="Jia Y."/>
            <person name="Liu Y."/>
            <person name="Niu Y.-X."/>
            <person name="Yu L.-H."/>
            <person name="Chen D.-F."/>
            <person name="Zhang G.-Q."/>
        </authorList>
    </citation>
    <scope>NUCLEOTIDE SEQUENCE</scope>
    <source>
        <tissue evidence="2">Leaf</tissue>
    </source>
</reference>
<dbReference type="OrthoDB" id="10392149at2759"/>
<gene>
    <name evidence="2" type="ORF">KFK09_004993</name>
</gene>
<evidence type="ECO:0000256" key="1">
    <source>
        <dbReference type="SAM" id="SignalP"/>
    </source>
</evidence>
<proteinExistence type="predicted"/>
<feature type="chain" id="PRO_5035755583" evidence="1">
    <location>
        <begin position="22"/>
        <end position="107"/>
    </location>
</feature>
<protein>
    <submittedName>
        <fullName evidence="2">Uncharacterized protein</fullName>
    </submittedName>
</protein>
<accession>A0A8T3BUH3</accession>
<evidence type="ECO:0000313" key="2">
    <source>
        <dbReference type="EMBL" id="KAI0522610.1"/>
    </source>
</evidence>
<evidence type="ECO:0000313" key="3">
    <source>
        <dbReference type="Proteomes" id="UP000829196"/>
    </source>
</evidence>
<sequence>MARIALIPLISFLLLCLHSQARESPLLTDDLSVRSIAVEDSELSRQIALSLRNPHVLRFHRSHRISTSPAIRLPGGSHQGLGPQRNYRLDPAIPVEHFQQIVEDSGE</sequence>
<dbReference type="EMBL" id="JAGYWB010000005">
    <property type="protein sequence ID" value="KAI0522610.1"/>
    <property type="molecule type" value="Genomic_DNA"/>
</dbReference>
<organism evidence="2 3">
    <name type="scientific">Dendrobium nobile</name>
    <name type="common">Orchid</name>
    <dbReference type="NCBI Taxonomy" id="94219"/>
    <lineage>
        <taxon>Eukaryota</taxon>
        <taxon>Viridiplantae</taxon>
        <taxon>Streptophyta</taxon>
        <taxon>Embryophyta</taxon>
        <taxon>Tracheophyta</taxon>
        <taxon>Spermatophyta</taxon>
        <taxon>Magnoliopsida</taxon>
        <taxon>Liliopsida</taxon>
        <taxon>Asparagales</taxon>
        <taxon>Orchidaceae</taxon>
        <taxon>Epidendroideae</taxon>
        <taxon>Malaxideae</taxon>
        <taxon>Dendrobiinae</taxon>
        <taxon>Dendrobium</taxon>
    </lineage>
</organism>
<dbReference type="Proteomes" id="UP000829196">
    <property type="component" value="Unassembled WGS sequence"/>
</dbReference>
<keyword evidence="1" id="KW-0732">Signal</keyword>
<name>A0A8T3BUH3_DENNO</name>